<name>A0A8C7T858_ONCMY</name>
<evidence type="ECO:0000313" key="2">
    <source>
        <dbReference type="Proteomes" id="UP000694395"/>
    </source>
</evidence>
<reference evidence="1" key="3">
    <citation type="submission" date="2025-09" db="UniProtKB">
        <authorList>
            <consortium name="Ensembl"/>
        </authorList>
    </citation>
    <scope>IDENTIFICATION</scope>
</reference>
<reference evidence="1" key="1">
    <citation type="submission" date="2020-07" db="EMBL/GenBank/DDBJ databases">
        <title>A long reads based de novo assembly of the rainbow trout Arlee double haploid line genome.</title>
        <authorList>
            <person name="Gao G."/>
            <person name="Palti Y."/>
        </authorList>
    </citation>
    <scope>NUCLEOTIDE SEQUENCE [LARGE SCALE GENOMIC DNA]</scope>
</reference>
<protein>
    <submittedName>
        <fullName evidence="1">Uncharacterized protein</fullName>
    </submittedName>
</protein>
<evidence type="ECO:0000313" key="1">
    <source>
        <dbReference type="Ensembl" id="ENSOMYP00000076771.2"/>
    </source>
</evidence>
<dbReference type="Proteomes" id="UP000694395">
    <property type="component" value="Chromosome 13"/>
</dbReference>
<dbReference type="Ensembl" id="ENSOMYT00000083567.2">
    <property type="protein sequence ID" value="ENSOMYP00000076771.2"/>
    <property type="gene ID" value="ENSOMYG00000035511.2"/>
</dbReference>
<sequence>MKSSSSTLSGSSKSKSSSRAMGAALFNIPTSSSNSDANTEEGLILPFITMTSKILATLLAVAIKSHSTGRAVSLRCCR</sequence>
<accession>A0A8C7T858</accession>
<keyword evidence="2" id="KW-1185">Reference proteome</keyword>
<proteinExistence type="predicted"/>
<dbReference type="GeneTree" id="ENSGT00980000199991"/>
<organism evidence="1 2">
    <name type="scientific">Oncorhynchus mykiss</name>
    <name type="common">Rainbow trout</name>
    <name type="synonym">Salmo gairdneri</name>
    <dbReference type="NCBI Taxonomy" id="8022"/>
    <lineage>
        <taxon>Eukaryota</taxon>
        <taxon>Metazoa</taxon>
        <taxon>Chordata</taxon>
        <taxon>Craniata</taxon>
        <taxon>Vertebrata</taxon>
        <taxon>Euteleostomi</taxon>
        <taxon>Actinopterygii</taxon>
        <taxon>Neopterygii</taxon>
        <taxon>Teleostei</taxon>
        <taxon>Protacanthopterygii</taxon>
        <taxon>Salmoniformes</taxon>
        <taxon>Salmonidae</taxon>
        <taxon>Salmoninae</taxon>
        <taxon>Oncorhynchus</taxon>
    </lineage>
</organism>
<reference evidence="1" key="2">
    <citation type="submission" date="2025-08" db="UniProtKB">
        <authorList>
            <consortium name="Ensembl"/>
        </authorList>
    </citation>
    <scope>IDENTIFICATION</scope>
</reference>
<dbReference type="AlphaFoldDB" id="A0A8C7T858"/>